<dbReference type="Proteomes" id="UP000271624">
    <property type="component" value="Unassembled WGS sequence"/>
</dbReference>
<comment type="caution">
    <text evidence="1">The sequence shown here is derived from an EMBL/GenBank/DDBJ whole genome shotgun (WGS) entry which is preliminary data.</text>
</comment>
<dbReference type="OrthoDB" id="9553396at2"/>
<name>A0A3S1CJ96_9CYAN</name>
<reference evidence="1" key="1">
    <citation type="submission" date="2018-12" db="EMBL/GenBank/DDBJ databases">
        <authorList>
            <person name="Will S."/>
            <person name="Neumann-Schaal M."/>
            <person name="Henke P."/>
        </authorList>
    </citation>
    <scope>NUCLEOTIDE SEQUENCE</scope>
    <source>
        <strain evidence="1">PCC 7102</strain>
    </source>
</reference>
<sequence length="291" mass="33876">MGVKQHVFGSFSERGNYYKLIRQWSKDYYIYHNLPFMNIFDIDKDTIKNLKLSESQIDFLKKTSIDYTLCDLEDKPIVCIEYDGLQQGFNLGTKYYSEQRNNVLREKGFNLKLQVSHYSSFPLFIVSTKEFEDLCHNIKLTIVDGIIGQVISQKNFKSEIEQPFNPEKYGMTLEEFLELSNEQKYYYIKKDCLYIEVDTYLENNPIINKASELHHLLGRPGYSLQGVQGVDYTRYYAKSCIVNLNSCGKIKSEVILPKFNAPGFCMGLLIDKIAELLAFNKAINLIYNSDY</sequence>
<keyword evidence="2" id="KW-1185">Reference proteome</keyword>
<organism evidence="1 2">
    <name type="scientific">Dulcicalothrix desertica PCC 7102</name>
    <dbReference type="NCBI Taxonomy" id="232991"/>
    <lineage>
        <taxon>Bacteria</taxon>
        <taxon>Bacillati</taxon>
        <taxon>Cyanobacteriota</taxon>
        <taxon>Cyanophyceae</taxon>
        <taxon>Nostocales</taxon>
        <taxon>Calotrichaceae</taxon>
        <taxon>Dulcicalothrix</taxon>
    </lineage>
</organism>
<reference evidence="1" key="2">
    <citation type="journal article" date="2019" name="Genome Biol. Evol.">
        <title>Day and night: Metabolic profiles and evolutionary relationships of six axenic non-marine cyanobacteria.</title>
        <authorList>
            <person name="Will S.E."/>
            <person name="Henke P."/>
            <person name="Boedeker C."/>
            <person name="Huang S."/>
            <person name="Brinkmann H."/>
            <person name="Rohde M."/>
            <person name="Jarek M."/>
            <person name="Friedl T."/>
            <person name="Seufert S."/>
            <person name="Schumacher M."/>
            <person name="Overmann J."/>
            <person name="Neumann-Schaal M."/>
            <person name="Petersen J."/>
        </authorList>
    </citation>
    <scope>NUCLEOTIDE SEQUENCE [LARGE SCALE GENOMIC DNA]</scope>
    <source>
        <strain evidence="1">PCC 7102</strain>
    </source>
</reference>
<dbReference type="RefSeq" id="WP_127083134.1">
    <property type="nucleotide sequence ID" value="NZ_RSCL01000012.1"/>
</dbReference>
<gene>
    <name evidence="1" type="ORF">DSM106972_047700</name>
</gene>
<accession>A0A3S1CJ96</accession>
<protein>
    <submittedName>
        <fullName evidence="1">Uncharacterized protein</fullName>
    </submittedName>
</protein>
<evidence type="ECO:0000313" key="2">
    <source>
        <dbReference type="Proteomes" id="UP000271624"/>
    </source>
</evidence>
<proteinExistence type="predicted"/>
<dbReference type="EMBL" id="RSCL01000012">
    <property type="protein sequence ID" value="RUT03856.1"/>
    <property type="molecule type" value="Genomic_DNA"/>
</dbReference>
<evidence type="ECO:0000313" key="1">
    <source>
        <dbReference type="EMBL" id="RUT03856.1"/>
    </source>
</evidence>
<dbReference type="AlphaFoldDB" id="A0A3S1CJ96"/>